<dbReference type="EMBL" id="JADBJN010000002">
    <property type="protein sequence ID" value="KAG5675682.1"/>
    <property type="molecule type" value="Genomic_DNA"/>
</dbReference>
<evidence type="ECO:0000256" key="1">
    <source>
        <dbReference type="SAM" id="Coils"/>
    </source>
</evidence>
<keyword evidence="1" id="KW-0175">Coiled coil</keyword>
<keyword evidence="3" id="KW-1185">Reference proteome</keyword>
<dbReference type="Gene3D" id="3.30.40.10">
    <property type="entry name" value="Zinc/RING finger domain, C3HC4 (zinc finger)"/>
    <property type="match status" value="1"/>
</dbReference>
<dbReference type="InterPro" id="IPR013083">
    <property type="entry name" value="Znf_RING/FYVE/PHD"/>
</dbReference>
<feature type="coiled-coil region" evidence="1">
    <location>
        <begin position="109"/>
        <end position="143"/>
    </location>
</feature>
<dbReference type="Pfam" id="PF03564">
    <property type="entry name" value="DUF1759"/>
    <property type="match status" value="1"/>
</dbReference>
<evidence type="ECO:0000313" key="2">
    <source>
        <dbReference type="EMBL" id="KAG5675682.1"/>
    </source>
</evidence>
<gene>
    <name evidence="2" type="ORF">PVAND_005567</name>
</gene>
<dbReference type="PANTHER" id="PTHR47331">
    <property type="entry name" value="PHD-TYPE DOMAIN-CONTAINING PROTEIN"/>
    <property type="match status" value="1"/>
</dbReference>
<dbReference type="InterPro" id="IPR011011">
    <property type="entry name" value="Znf_FYVE_PHD"/>
</dbReference>
<dbReference type="OrthoDB" id="5983986at2759"/>
<dbReference type="Proteomes" id="UP001107558">
    <property type="component" value="Chromosome 2"/>
</dbReference>
<comment type="caution">
    <text evidence="2">The sequence shown here is derived from an EMBL/GenBank/DDBJ whole genome shotgun (WGS) entry which is preliminary data.</text>
</comment>
<reference evidence="2" key="1">
    <citation type="submission" date="2021-03" db="EMBL/GenBank/DDBJ databases">
        <title>Chromosome level genome of the anhydrobiotic midge Polypedilum vanderplanki.</title>
        <authorList>
            <person name="Yoshida Y."/>
            <person name="Kikawada T."/>
            <person name="Gusev O."/>
        </authorList>
    </citation>
    <scope>NUCLEOTIDE SEQUENCE</scope>
    <source>
        <strain evidence="2">NIAS01</strain>
        <tissue evidence="2">Whole body or cell culture</tissue>
    </source>
</reference>
<proteinExistence type="predicted"/>
<accession>A0A9J6C102</accession>
<dbReference type="AlphaFoldDB" id="A0A9J6C102"/>
<evidence type="ECO:0000313" key="3">
    <source>
        <dbReference type="Proteomes" id="UP001107558"/>
    </source>
</evidence>
<protein>
    <submittedName>
        <fullName evidence="2">Uncharacterized protein</fullName>
    </submittedName>
</protein>
<dbReference type="InterPro" id="IPR005312">
    <property type="entry name" value="DUF1759"/>
</dbReference>
<sequence>MVQIIRTDGEGKQPPTCSQTDCVASIGSMLKCSRIDCNKYYHLSCINVTEDEATEWVIWYCSDWCKAYSDPVKLRAKYLNQKELLTKTTKALNEFREAYRSQSAKVGEMKQFVEKMRNENARIPELENEIERLREQLKKQKTIDDSDKSDAGSIVDLLDGESDEELKKNLTEAFKQSMFLKCSSSPKSRDKSTKKDISKMSETEKLTYYQRLHVQRLEVPKLMKYSGSSAEWMSFKSGYERLREKGEYDNETMIEKLRESLCGDAEKYVKQRLNQPFANADNIMDVLKKKFFQPKEAIANALMKLETWKQIPDKSRKDLEDFLLEIDDYIYLCKTLNFRPELEVSINSRITSKLPYDMELKWQQRIAEKKIKGNIVEMSAFLWAIVPNLPLRDIVHKDNVKKVNASVNLA</sequence>
<organism evidence="2 3">
    <name type="scientific">Polypedilum vanderplanki</name>
    <name type="common">Sleeping chironomid midge</name>
    <dbReference type="NCBI Taxonomy" id="319348"/>
    <lineage>
        <taxon>Eukaryota</taxon>
        <taxon>Metazoa</taxon>
        <taxon>Ecdysozoa</taxon>
        <taxon>Arthropoda</taxon>
        <taxon>Hexapoda</taxon>
        <taxon>Insecta</taxon>
        <taxon>Pterygota</taxon>
        <taxon>Neoptera</taxon>
        <taxon>Endopterygota</taxon>
        <taxon>Diptera</taxon>
        <taxon>Nematocera</taxon>
        <taxon>Chironomoidea</taxon>
        <taxon>Chironomidae</taxon>
        <taxon>Chironominae</taxon>
        <taxon>Polypedilum</taxon>
        <taxon>Polypedilum</taxon>
    </lineage>
</organism>
<name>A0A9J6C102_POLVA</name>
<dbReference type="SUPFAM" id="SSF57903">
    <property type="entry name" value="FYVE/PHD zinc finger"/>
    <property type="match status" value="1"/>
</dbReference>